<comment type="caution">
    <text evidence="10">The sequence shown here is derived from an EMBL/GenBank/DDBJ whole genome shotgun (WGS) entry which is preliminary data.</text>
</comment>
<evidence type="ECO:0000259" key="9">
    <source>
        <dbReference type="PROSITE" id="PS51202"/>
    </source>
</evidence>
<feature type="transmembrane region" description="Helical" evidence="8">
    <location>
        <begin position="12"/>
        <end position="31"/>
    </location>
</feature>
<dbReference type="InterPro" id="IPR006037">
    <property type="entry name" value="RCK_C"/>
</dbReference>
<dbReference type="GO" id="GO:0006813">
    <property type="term" value="P:potassium ion transport"/>
    <property type="evidence" value="ECO:0007669"/>
    <property type="project" value="InterPro"/>
</dbReference>
<dbReference type="PROSITE" id="PS51202">
    <property type="entry name" value="RCK_C"/>
    <property type="match status" value="2"/>
</dbReference>
<evidence type="ECO:0000256" key="8">
    <source>
        <dbReference type="SAM" id="Phobius"/>
    </source>
</evidence>
<feature type="transmembrane region" description="Helical" evidence="8">
    <location>
        <begin position="37"/>
        <end position="57"/>
    </location>
</feature>
<dbReference type="InterPro" id="IPR036721">
    <property type="entry name" value="RCK_C_sf"/>
</dbReference>
<accession>A0A935IXN1</accession>
<feature type="domain" description="RCK C-terminal" evidence="9">
    <location>
        <begin position="261"/>
        <end position="343"/>
    </location>
</feature>
<gene>
    <name evidence="10" type="ORF">IPI13_15970</name>
</gene>
<dbReference type="Pfam" id="PF06826">
    <property type="entry name" value="Asp-Al_Ex"/>
    <property type="match status" value="2"/>
</dbReference>
<dbReference type="PANTHER" id="PTHR30445:SF3">
    <property type="entry name" value="TRANSPORT PROTEIN YIDE-RELATED"/>
    <property type="match status" value="1"/>
</dbReference>
<feature type="transmembrane region" description="Helical" evidence="8">
    <location>
        <begin position="446"/>
        <end position="464"/>
    </location>
</feature>
<evidence type="ECO:0000313" key="11">
    <source>
        <dbReference type="Proteomes" id="UP000726105"/>
    </source>
</evidence>
<dbReference type="EMBL" id="JADJIB010000010">
    <property type="protein sequence ID" value="MBK7274578.1"/>
    <property type="molecule type" value="Genomic_DNA"/>
</dbReference>
<dbReference type="GO" id="GO:0008324">
    <property type="term" value="F:monoatomic cation transmembrane transporter activity"/>
    <property type="evidence" value="ECO:0007669"/>
    <property type="project" value="InterPro"/>
</dbReference>
<evidence type="ECO:0000256" key="3">
    <source>
        <dbReference type="ARBA" id="ARBA00022448"/>
    </source>
</evidence>
<reference evidence="10 11" key="1">
    <citation type="submission" date="2020-10" db="EMBL/GenBank/DDBJ databases">
        <title>Connecting structure to function with the recovery of over 1000 high-quality activated sludge metagenome-assembled genomes encoding full-length rRNA genes using long-read sequencing.</title>
        <authorList>
            <person name="Singleton C.M."/>
            <person name="Petriglieri F."/>
            <person name="Kristensen J.M."/>
            <person name="Kirkegaard R.H."/>
            <person name="Michaelsen T.Y."/>
            <person name="Andersen M.H."/>
            <person name="Karst S.M."/>
            <person name="Dueholm M.S."/>
            <person name="Nielsen P.H."/>
            <person name="Albertsen M."/>
        </authorList>
    </citation>
    <scope>NUCLEOTIDE SEQUENCE [LARGE SCALE GENOMIC DNA]</scope>
    <source>
        <strain evidence="10">Ega_18-Q3-R5-49_MAXAC.001</strain>
    </source>
</reference>
<keyword evidence="6 8" id="KW-1133">Transmembrane helix</keyword>
<feature type="transmembrane region" description="Helical" evidence="8">
    <location>
        <begin position="377"/>
        <end position="397"/>
    </location>
</feature>
<evidence type="ECO:0000256" key="5">
    <source>
        <dbReference type="ARBA" id="ARBA00022692"/>
    </source>
</evidence>
<feature type="transmembrane region" description="Helical" evidence="8">
    <location>
        <begin position="409"/>
        <end position="426"/>
    </location>
</feature>
<sequence length="528" mass="54635">MLDLLRLLSQQPILLLAILLGLGSLLGSFRYKGVHLGPAAVLFGAIAISSLGTAYGLKLELPEVVGTLGLVLFTYTVGLLSGPNFFASLRRGWVAMVAVVGVFVAVGFVGVLGGRLLGLSSPVIAGTFAGALTNTPALAAATERAGDTTGPTIGYSIAYLYGVAAMLVAAMLVLRRSSDDRARDPLTNLTIRVDLDAPICAHEIVRDSGGTVVFSRIQHGEENPIEVIDEHEILQAGDLVTVVGPAGAVSGVAERLGHRSSHALQSQRRDLDFRRITVSQAALAGRTIAELGLDERFGAVATRVRRGDLDMVASEDFVLQMGDRVRVTAPSGRLKEVSAYLGDSERGLSDINPIGFALGLAVGVALGLVHIPAPGGGFTLGAAAGTLLVGLVFGRLVRVGPLVVSMSTSSATSLSTFGMITFLAYAGSRAGERFVASVTSDLGWKVLVLGALLTTVAAVAIAFVGRSVLKTNSRQLAGVIAGAQTQPAVLAFANDRTGFDLRVGLGYAMVYPAAMIAKILLAQVIAGL</sequence>
<dbReference type="InterPro" id="IPR050144">
    <property type="entry name" value="AAE_transporter"/>
</dbReference>
<keyword evidence="4" id="KW-1003">Cell membrane</keyword>
<evidence type="ECO:0000256" key="4">
    <source>
        <dbReference type="ARBA" id="ARBA00022475"/>
    </source>
</evidence>
<organism evidence="10 11">
    <name type="scientific">Candidatus Phosphoribacter hodrii</name>
    <dbReference type="NCBI Taxonomy" id="2953743"/>
    <lineage>
        <taxon>Bacteria</taxon>
        <taxon>Bacillati</taxon>
        <taxon>Actinomycetota</taxon>
        <taxon>Actinomycetes</taxon>
        <taxon>Micrococcales</taxon>
        <taxon>Dermatophilaceae</taxon>
        <taxon>Candidatus Phosphoribacter</taxon>
    </lineage>
</organism>
<evidence type="ECO:0000256" key="7">
    <source>
        <dbReference type="ARBA" id="ARBA00023136"/>
    </source>
</evidence>
<dbReference type="SUPFAM" id="SSF116726">
    <property type="entry name" value="TrkA C-terminal domain-like"/>
    <property type="match status" value="1"/>
</dbReference>
<dbReference type="Pfam" id="PF02080">
    <property type="entry name" value="TrkA_C"/>
    <property type="match status" value="1"/>
</dbReference>
<comment type="similarity">
    <text evidence="2">Belongs to the AAE transporter (TC 2.A.81) family.</text>
</comment>
<feature type="transmembrane region" description="Helical" evidence="8">
    <location>
        <begin position="64"/>
        <end position="86"/>
    </location>
</feature>
<name>A0A935IXN1_9MICO</name>
<evidence type="ECO:0000256" key="6">
    <source>
        <dbReference type="ARBA" id="ARBA00022989"/>
    </source>
</evidence>
<evidence type="ECO:0000256" key="2">
    <source>
        <dbReference type="ARBA" id="ARBA00009854"/>
    </source>
</evidence>
<feature type="domain" description="RCK C-terminal" evidence="9">
    <location>
        <begin position="176"/>
        <end position="258"/>
    </location>
</feature>
<keyword evidence="7 8" id="KW-0472">Membrane</keyword>
<comment type="subcellular location">
    <subcellularLocation>
        <location evidence="1">Cell membrane</location>
        <topology evidence="1">Multi-pass membrane protein</topology>
    </subcellularLocation>
</comment>
<feature type="transmembrane region" description="Helical" evidence="8">
    <location>
        <begin position="354"/>
        <end position="371"/>
    </location>
</feature>
<dbReference type="NCBIfam" id="TIGR01625">
    <property type="entry name" value="YidE_YbjL_dupl"/>
    <property type="match status" value="2"/>
</dbReference>
<feature type="transmembrane region" description="Helical" evidence="8">
    <location>
        <begin position="92"/>
        <end position="111"/>
    </location>
</feature>
<evidence type="ECO:0000256" key="1">
    <source>
        <dbReference type="ARBA" id="ARBA00004651"/>
    </source>
</evidence>
<evidence type="ECO:0000313" key="10">
    <source>
        <dbReference type="EMBL" id="MBK7274578.1"/>
    </source>
</evidence>
<dbReference type="Gene3D" id="3.30.70.1450">
    <property type="entry name" value="Regulator of K+ conductance, C-terminal domain"/>
    <property type="match status" value="1"/>
</dbReference>
<feature type="transmembrane region" description="Helical" evidence="8">
    <location>
        <begin position="505"/>
        <end position="526"/>
    </location>
</feature>
<dbReference type="InterPro" id="IPR006512">
    <property type="entry name" value="YidE_YbjL"/>
</dbReference>
<keyword evidence="5 8" id="KW-0812">Transmembrane</keyword>
<keyword evidence="3" id="KW-0813">Transport</keyword>
<feature type="transmembrane region" description="Helical" evidence="8">
    <location>
        <begin position="153"/>
        <end position="174"/>
    </location>
</feature>
<dbReference type="GO" id="GO:0005886">
    <property type="term" value="C:plasma membrane"/>
    <property type="evidence" value="ECO:0007669"/>
    <property type="project" value="UniProtKB-SubCell"/>
</dbReference>
<protein>
    <submittedName>
        <fullName evidence="10">Transporter</fullName>
    </submittedName>
</protein>
<dbReference type="AlphaFoldDB" id="A0A935IXN1"/>
<proteinExistence type="inferred from homology"/>
<dbReference type="Proteomes" id="UP000726105">
    <property type="component" value="Unassembled WGS sequence"/>
</dbReference>
<dbReference type="PANTHER" id="PTHR30445">
    <property type="entry name" value="K(+)_H(+) ANTIPORTER SUBUNIT KHTT"/>
    <property type="match status" value="1"/>
</dbReference>